<feature type="signal peptide" evidence="3">
    <location>
        <begin position="1"/>
        <end position="19"/>
    </location>
</feature>
<dbReference type="PANTHER" id="PTHR23268:SF28">
    <property type="entry name" value="T CELL RECEPTOR BETA VARIABLE 19"/>
    <property type="match status" value="1"/>
</dbReference>
<dbReference type="InterPro" id="IPR013783">
    <property type="entry name" value="Ig-like_fold"/>
</dbReference>
<dbReference type="GO" id="GO:0005886">
    <property type="term" value="C:plasma membrane"/>
    <property type="evidence" value="ECO:0007669"/>
    <property type="project" value="TreeGrafter"/>
</dbReference>
<dbReference type="InterPro" id="IPR050413">
    <property type="entry name" value="TCR_beta_variable"/>
</dbReference>
<reference evidence="5 6" key="1">
    <citation type="submission" date="2018-10" db="EMBL/GenBank/DDBJ databases">
        <title>Genome assembly for a Yunnan-Guizhou Plateau 3E fish, Anabarilius grahami (Regan), and its evolutionary and genetic applications.</title>
        <authorList>
            <person name="Jiang W."/>
        </authorList>
    </citation>
    <scope>NUCLEOTIDE SEQUENCE [LARGE SCALE GENOMIC DNA]</scope>
    <source>
        <strain evidence="5">AG-KIZ</strain>
        <tissue evidence="5">Muscle</tissue>
    </source>
</reference>
<evidence type="ECO:0000256" key="3">
    <source>
        <dbReference type="SAM" id="SignalP"/>
    </source>
</evidence>
<dbReference type="AlphaFoldDB" id="A0A3N0XQB0"/>
<evidence type="ECO:0000256" key="1">
    <source>
        <dbReference type="ARBA" id="ARBA00022729"/>
    </source>
</evidence>
<dbReference type="PANTHER" id="PTHR23268">
    <property type="entry name" value="T-CELL RECEPTOR BETA CHAIN"/>
    <property type="match status" value="1"/>
</dbReference>
<accession>A0A3N0XQB0</accession>
<dbReference type="CDD" id="cd00099">
    <property type="entry name" value="IgV"/>
    <property type="match status" value="2"/>
</dbReference>
<keyword evidence="6" id="KW-1185">Reference proteome</keyword>
<feature type="chain" id="PRO_5018170888" description="Immunoglobulin V-set domain-containing protein" evidence="3">
    <location>
        <begin position="20"/>
        <end position="485"/>
    </location>
</feature>
<dbReference type="Pfam" id="PF07686">
    <property type="entry name" value="V-set"/>
    <property type="match status" value="1"/>
</dbReference>
<dbReference type="InterPro" id="IPR013106">
    <property type="entry name" value="Ig_V-set"/>
</dbReference>
<name>A0A3N0XQB0_ANAGA</name>
<dbReference type="GO" id="GO:0002376">
    <property type="term" value="P:immune system process"/>
    <property type="evidence" value="ECO:0007669"/>
    <property type="project" value="UniProtKB-KW"/>
</dbReference>
<dbReference type="InterPro" id="IPR036179">
    <property type="entry name" value="Ig-like_dom_sf"/>
</dbReference>
<dbReference type="Proteomes" id="UP000281406">
    <property type="component" value="Unassembled WGS sequence"/>
</dbReference>
<organism evidence="5 6">
    <name type="scientific">Anabarilius grahami</name>
    <name type="common">Kanglang fish</name>
    <name type="synonym">Barilius grahami</name>
    <dbReference type="NCBI Taxonomy" id="495550"/>
    <lineage>
        <taxon>Eukaryota</taxon>
        <taxon>Metazoa</taxon>
        <taxon>Chordata</taxon>
        <taxon>Craniata</taxon>
        <taxon>Vertebrata</taxon>
        <taxon>Euteleostomi</taxon>
        <taxon>Actinopterygii</taxon>
        <taxon>Neopterygii</taxon>
        <taxon>Teleostei</taxon>
        <taxon>Ostariophysi</taxon>
        <taxon>Cypriniformes</taxon>
        <taxon>Xenocyprididae</taxon>
        <taxon>Xenocypridinae</taxon>
        <taxon>Xenocypridinae incertae sedis</taxon>
        <taxon>Anabarilius</taxon>
    </lineage>
</organism>
<evidence type="ECO:0000259" key="4">
    <source>
        <dbReference type="Pfam" id="PF07686"/>
    </source>
</evidence>
<keyword evidence="2" id="KW-0391">Immunity</keyword>
<dbReference type="GO" id="GO:0007166">
    <property type="term" value="P:cell surface receptor signaling pathway"/>
    <property type="evidence" value="ECO:0007669"/>
    <property type="project" value="TreeGrafter"/>
</dbReference>
<evidence type="ECO:0000313" key="6">
    <source>
        <dbReference type="Proteomes" id="UP000281406"/>
    </source>
</evidence>
<protein>
    <recommendedName>
        <fullName evidence="4">Immunoglobulin V-set domain-containing protein</fullName>
    </recommendedName>
</protein>
<dbReference type="OrthoDB" id="8947657at2759"/>
<evidence type="ECO:0000313" key="5">
    <source>
        <dbReference type="EMBL" id="ROJ19154.1"/>
    </source>
</evidence>
<dbReference type="SUPFAM" id="SSF48726">
    <property type="entry name" value="Immunoglobulin"/>
    <property type="match status" value="6"/>
</dbReference>
<dbReference type="Gene3D" id="2.60.40.10">
    <property type="entry name" value="Immunoglobulins"/>
    <property type="match status" value="6"/>
</dbReference>
<feature type="domain" description="Immunoglobulin V-set" evidence="4">
    <location>
        <begin position="117"/>
        <end position="197"/>
    </location>
</feature>
<gene>
    <name evidence="5" type="ORF">DPX16_14421</name>
</gene>
<proteinExistence type="predicted"/>
<evidence type="ECO:0000256" key="2">
    <source>
        <dbReference type="ARBA" id="ARBA00022859"/>
    </source>
</evidence>
<keyword evidence="1 3" id="KW-0732">Signal</keyword>
<dbReference type="EMBL" id="RJVU01064075">
    <property type="protein sequence ID" value="ROJ19154.1"/>
    <property type="molecule type" value="Genomic_DNA"/>
</dbReference>
<comment type="caution">
    <text evidence="5">The sequence shown here is derived from an EMBL/GenBank/DDBJ whole genome shotgun (WGS) entry which is preliminary data.</text>
</comment>
<sequence>MIRVLIVVIASLLWQKGEKVDMTVHQKPHDLIINNGESPEIKCFHKIPDYDRLLWYKQSKSKELEFIGYLLGGTGYPEKAFENKIKIEGDANKFHGTLMVISPTSENSFSLCYNVDQSPPDVIQRPGESAKIRCRHSVPNYNQINWYRQNQDHGFPLMGYLLATSGYNENDFTNKIDMSGNGNSDGSLTIKRESLSDKVNQTQKDLLVKTHEPVTLTCSHTIPDYEMILWYEQLKGDTALNLIGYVRFTNAVTERESLSDKVNQTQKDLLVKTHEPVTLTCSHTIPNYDMILWYEQLKGDTALNLIGYVRFTNAVTERESLSDKVNQTQKDLLVKTHEPVTLTCSHTIPDYYMILWYEQLKGDTALNLIGYVLYTNPTTERVSLSDKVNQTQKDLLVKTHEPVTLTCSHTIPDYDMILWYEQLKGDTALNLIGYVRFTNVVTESQYAEKQFKIAGDGAKDSTLDFKLNVSGTSVMYYCAASKAQC</sequence>